<keyword evidence="3" id="KW-1185">Reference proteome</keyword>
<dbReference type="GO" id="GO:0005829">
    <property type="term" value="C:cytosol"/>
    <property type="evidence" value="ECO:0007669"/>
    <property type="project" value="TreeGrafter"/>
</dbReference>
<accession>T1IMV9</accession>
<proteinExistence type="predicted"/>
<reference evidence="2" key="2">
    <citation type="submission" date="2015-02" db="UniProtKB">
        <authorList>
            <consortium name="EnsemblMetazoa"/>
        </authorList>
    </citation>
    <scope>IDENTIFICATION</scope>
</reference>
<dbReference type="InterPro" id="IPR050712">
    <property type="entry name" value="NAD(P)H-dep_reductase"/>
</dbReference>
<dbReference type="Gene3D" id="3.40.50.360">
    <property type="match status" value="1"/>
</dbReference>
<name>T1IMV9_STRMM</name>
<dbReference type="HOGENOM" id="CLU_055322_2_2_1"/>
<feature type="domain" description="NADPH-dependent FMN reductase-like" evidence="1">
    <location>
        <begin position="4"/>
        <end position="144"/>
    </location>
</feature>
<dbReference type="PhylomeDB" id="T1IMV9"/>
<dbReference type="AlphaFoldDB" id="T1IMV9"/>
<dbReference type="EMBL" id="JH431096">
    <property type="status" value="NOT_ANNOTATED_CDS"/>
    <property type="molecule type" value="Genomic_DNA"/>
</dbReference>
<dbReference type="PANTHER" id="PTHR30543">
    <property type="entry name" value="CHROMATE REDUCTASE"/>
    <property type="match status" value="1"/>
</dbReference>
<dbReference type="GO" id="GO:0016491">
    <property type="term" value="F:oxidoreductase activity"/>
    <property type="evidence" value="ECO:0007669"/>
    <property type="project" value="InterPro"/>
</dbReference>
<evidence type="ECO:0000313" key="2">
    <source>
        <dbReference type="EnsemblMetazoa" id="SMAR002324-PA"/>
    </source>
</evidence>
<dbReference type="SUPFAM" id="SSF52218">
    <property type="entry name" value="Flavoproteins"/>
    <property type="match status" value="1"/>
</dbReference>
<organism evidence="2 3">
    <name type="scientific">Strigamia maritima</name>
    <name type="common">European centipede</name>
    <name type="synonym">Geophilus maritimus</name>
    <dbReference type="NCBI Taxonomy" id="126957"/>
    <lineage>
        <taxon>Eukaryota</taxon>
        <taxon>Metazoa</taxon>
        <taxon>Ecdysozoa</taxon>
        <taxon>Arthropoda</taxon>
        <taxon>Myriapoda</taxon>
        <taxon>Chilopoda</taxon>
        <taxon>Pleurostigmophora</taxon>
        <taxon>Geophilomorpha</taxon>
        <taxon>Linotaeniidae</taxon>
        <taxon>Strigamia</taxon>
    </lineage>
</organism>
<protein>
    <recommendedName>
        <fullName evidence="1">NADPH-dependent FMN reductase-like domain-containing protein</fullName>
    </recommendedName>
</protein>
<evidence type="ECO:0000259" key="1">
    <source>
        <dbReference type="Pfam" id="PF03358"/>
    </source>
</evidence>
<reference evidence="3" key="1">
    <citation type="submission" date="2011-05" db="EMBL/GenBank/DDBJ databases">
        <authorList>
            <person name="Richards S.R."/>
            <person name="Qu J."/>
            <person name="Jiang H."/>
            <person name="Jhangiani S.N."/>
            <person name="Agravi P."/>
            <person name="Goodspeed R."/>
            <person name="Gross S."/>
            <person name="Mandapat C."/>
            <person name="Jackson L."/>
            <person name="Mathew T."/>
            <person name="Pu L."/>
            <person name="Thornton R."/>
            <person name="Saada N."/>
            <person name="Wilczek-Boney K.B."/>
            <person name="Lee S."/>
            <person name="Kovar C."/>
            <person name="Wu Y."/>
            <person name="Scherer S.E."/>
            <person name="Worley K.C."/>
            <person name="Muzny D.M."/>
            <person name="Gibbs R."/>
        </authorList>
    </citation>
    <scope>NUCLEOTIDE SEQUENCE</scope>
    <source>
        <strain evidence="3">Brora</strain>
    </source>
</reference>
<dbReference type="OMA" id="EYFWRPS"/>
<dbReference type="STRING" id="126957.T1IMV9"/>
<evidence type="ECO:0000313" key="3">
    <source>
        <dbReference type="Proteomes" id="UP000014500"/>
    </source>
</evidence>
<dbReference type="InterPro" id="IPR005025">
    <property type="entry name" value="FMN_Rdtase-like_dom"/>
</dbReference>
<dbReference type="InterPro" id="IPR029039">
    <property type="entry name" value="Flavoprotein-like_sf"/>
</dbReference>
<dbReference type="Proteomes" id="UP000014500">
    <property type="component" value="Unassembled WGS sequence"/>
</dbReference>
<dbReference type="Pfam" id="PF03358">
    <property type="entry name" value="FMN_red"/>
    <property type="match status" value="1"/>
</dbReference>
<dbReference type="EnsemblMetazoa" id="SMAR002324-RA">
    <property type="protein sequence ID" value="SMAR002324-PA"/>
    <property type="gene ID" value="SMAR002324"/>
</dbReference>
<sequence>MALKVTVFFGSVREGRWGFRAAKYIAQQLRKKDYEVFLYDPEAIPIPLLRKPFHHYQNPDDAPQYLQDVRKEIISSDAFIVVAAEYNHSMPPALVNAMDHFHPDDYRHKPCGICTYSYGSFGGVRAGVQLRSFLGELGMITPSYMFPIPTILESFTEDGVPQNEHMIKNTEKLIDEVGWYAQALKNHRESIPPPV</sequence>
<dbReference type="eggNOG" id="ENOG502RYD9">
    <property type="taxonomic scope" value="Eukaryota"/>
</dbReference>
<dbReference type="PANTHER" id="PTHR30543:SF21">
    <property type="entry name" value="NAD(P)H-DEPENDENT FMN REDUCTASE LOT6"/>
    <property type="match status" value="1"/>
</dbReference>
<dbReference type="GO" id="GO:0010181">
    <property type="term" value="F:FMN binding"/>
    <property type="evidence" value="ECO:0007669"/>
    <property type="project" value="TreeGrafter"/>
</dbReference>